<keyword evidence="3" id="KW-1003">Cell membrane</keyword>
<dbReference type="RefSeq" id="WP_145060712.1">
    <property type="nucleotide sequence ID" value="NZ_CP036263.1"/>
</dbReference>
<evidence type="ECO:0000256" key="2">
    <source>
        <dbReference type="ARBA" id="ARBA00005811"/>
    </source>
</evidence>
<gene>
    <name evidence="10" type="ORF">HG15A2_28250</name>
</gene>
<evidence type="ECO:0000256" key="9">
    <source>
        <dbReference type="SAM" id="Phobius"/>
    </source>
</evidence>
<feature type="transmembrane region" description="Helical" evidence="9">
    <location>
        <begin position="30"/>
        <end position="49"/>
    </location>
</feature>
<keyword evidence="4 7" id="KW-0812">Transmembrane</keyword>
<name>A0A517MXA1_9BACT</name>
<keyword evidence="7" id="KW-0653">Protein transport</keyword>
<comment type="similarity">
    <text evidence="2 7">Belongs to the ExbD/TolR family.</text>
</comment>
<accession>A0A517MXA1</accession>
<evidence type="ECO:0000313" key="11">
    <source>
        <dbReference type="Proteomes" id="UP000319852"/>
    </source>
</evidence>
<dbReference type="GO" id="GO:0022857">
    <property type="term" value="F:transmembrane transporter activity"/>
    <property type="evidence" value="ECO:0007669"/>
    <property type="project" value="InterPro"/>
</dbReference>
<dbReference type="KEGG" id="amob:HG15A2_28250"/>
<evidence type="ECO:0000256" key="7">
    <source>
        <dbReference type="RuleBase" id="RU003879"/>
    </source>
</evidence>
<organism evidence="10 11">
    <name type="scientific">Adhaeretor mobilis</name>
    <dbReference type="NCBI Taxonomy" id="1930276"/>
    <lineage>
        <taxon>Bacteria</taxon>
        <taxon>Pseudomonadati</taxon>
        <taxon>Planctomycetota</taxon>
        <taxon>Planctomycetia</taxon>
        <taxon>Pirellulales</taxon>
        <taxon>Lacipirellulaceae</taxon>
        <taxon>Adhaeretor</taxon>
    </lineage>
</organism>
<protein>
    <submittedName>
        <fullName evidence="10">Biopolymer transport protein ExbD</fullName>
    </submittedName>
</protein>
<comment type="subcellular location">
    <subcellularLocation>
        <location evidence="1">Cell membrane</location>
        <topology evidence="1">Single-pass membrane protein</topology>
    </subcellularLocation>
    <subcellularLocation>
        <location evidence="7">Cell membrane</location>
        <topology evidence="7">Single-pass type II membrane protein</topology>
    </subcellularLocation>
</comment>
<evidence type="ECO:0000256" key="5">
    <source>
        <dbReference type="ARBA" id="ARBA00022989"/>
    </source>
</evidence>
<dbReference type="AlphaFoldDB" id="A0A517MXA1"/>
<dbReference type="EMBL" id="CP036263">
    <property type="protein sequence ID" value="QDS99501.1"/>
    <property type="molecule type" value="Genomic_DNA"/>
</dbReference>
<evidence type="ECO:0000256" key="6">
    <source>
        <dbReference type="ARBA" id="ARBA00023136"/>
    </source>
</evidence>
<dbReference type="Proteomes" id="UP000319852">
    <property type="component" value="Chromosome"/>
</dbReference>
<dbReference type="InterPro" id="IPR003400">
    <property type="entry name" value="ExbD"/>
</dbReference>
<keyword evidence="6 9" id="KW-0472">Membrane</keyword>
<evidence type="ECO:0000256" key="3">
    <source>
        <dbReference type="ARBA" id="ARBA00022475"/>
    </source>
</evidence>
<dbReference type="GO" id="GO:0005886">
    <property type="term" value="C:plasma membrane"/>
    <property type="evidence" value="ECO:0007669"/>
    <property type="project" value="UniProtKB-SubCell"/>
</dbReference>
<dbReference type="PANTHER" id="PTHR30558:SF3">
    <property type="entry name" value="BIOPOLYMER TRANSPORT PROTEIN EXBD-RELATED"/>
    <property type="match status" value="1"/>
</dbReference>
<keyword evidence="5 9" id="KW-1133">Transmembrane helix</keyword>
<keyword evidence="7" id="KW-0813">Transport</keyword>
<dbReference type="Pfam" id="PF02472">
    <property type="entry name" value="ExbD"/>
    <property type="match status" value="1"/>
</dbReference>
<keyword evidence="11" id="KW-1185">Reference proteome</keyword>
<feature type="region of interest" description="Disordered" evidence="8">
    <location>
        <begin position="1"/>
        <end position="23"/>
    </location>
</feature>
<evidence type="ECO:0000256" key="4">
    <source>
        <dbReference type="ARBA" id="ARBA00022692"/>
    </source>
</evidence>
<evidence type="ECO:0000313" key="10">
    <source>
        <dbReference type="EMBL" id="QDS99501.1"/>
    </source>
</evidence>
<evidence type="ECO:0000256" key="8">
    <source>
        <dbReference type="SAM" id="MobiDB-lite"/>
    </source>
</evidence>
<dbReference type="PANTHER" id="PTHR30558">
    <property type="entry name" value="EXBD MEMBRANE COMPONENT OF PMF-DRIVEN MACROMOLECULE IMPORT SYSTEM"/>
    <property type="match status" value="1"/>
</dbReference>
<sequence>MAIDNYLTTDELDAARPQGSEEDEMDLTPMVDVTFLLLIFFMITAAFAVQKAISVPPVDDDEAAPTEVVEDPEEDSIVIRVDEDNVFWIGAPKWEDEQRALSPAEMRAKVTEAKGTGKDGPTKLLVQAHGDARHDSMVAALDSGPTIGIDEIGLMFYEDGDLDL</sequence>
<proteinExistence type="inferred from homology"/>
<evidence type="ECO:0000256" key="1">
    <source>
        <dbReference type="ARBA" id="ARBA00004162"/>
    </source>
</evidence>
<reference evidence="10 11" key="1">
    <citation type="submission" date="2019-02" db="EMBL/GenBank/DDBJ databases">
        <title>Deep-cultivation of Planctomycetes and their phenomic and genomic characterization uncovers novel biology.</title>
        <authorList>
            <person name="Wiegand S."/>
            <person name="Jogler M."/>
            <person name="Boedeker C."/>
            <person name="Pinto D."/>
            <person name="Vollmers J."/>
            <person name="Rivas-Marin E."/>
            <person name="Kohn T."/>
            <person name="Peeters S.H."/>
            <person name="Heuer A."/>
            <person name="Rast P."/>
            <person name="Oberbeckmann S."/>
            <person name="Bunk B."/>
            <person name="Jeske O."/>
            <person name="Meyerdierks A."/>
            <person name="Storesund J.E."/>
            <person name="Kallscheuer N."/>
            <person name="Luecker S."/>
            <person name="Lage O.M."/>
            <person name="Pohl T."/>
            <person name="Merkel B.J."/>
            <person name="Hornburger P."/>
            <person name="Mueller R.-W."/>
            <person name="Bruemmer F."/>
            <person name="Labrenz M."/>
            <person name="Spormann A.M."/>
            <person name="Op den Camp H."/>
            <person name="Overmann J."/>
            <person name="Amann R."/>
            <person name="Jetten M.S.M."/>
            <person name="Mascher T."/>
            <person name="Medema M.H."/>
            <person name="Devos D.P."/>
            <person name="Kaster A.-K."/>
            <person name="Ovreas L."/>
            <person name="Rohde M."/>
            <person name="Galperin M.Y."/>
            <person name="Jogler C."/>
        </authorList>
    </citation>
    <scope>NUCLEOTIDE SEQUENCE [LARGE SCALE GENOMIC DNA]</scope>
    <source>
        <strain evidence="10 11">HG15A2</strain>
    </source>
</reference>
<dbReference type="OrthoDB" id="292474at2"/>
<dbReference type="GO" id="GO:0015031">
    <property type="term" value="P:protein transport"/>
    <property type="evidence" value="ECO:0007669"/>
    <property type="project" value="UniProtKB-KW"/>
</dbReference>